<dbReference type="AlphaFoldDB" id="A0A0M8ZY95"/>
<dbReference type="EMBL" id="KQ435818">
    <property type="protein sequence ID" value="KOX72536.1"/>
    <property type="molecule type" value="Genomic_DNA"/>
</dbReference>
<proteinExistence type="predicted"/>
<accession>A0A0M8ZY95</accession>
<feature type="region of interest" description="Disordered" evidence="1">
    <location>
        <begin position="32"/>
        <end position="51"/>
    </location>
</feature>
<evidence type="ECO:0000256" key="1">
    <source>
        <dbReference type="SAM" id="MobiDB-lite"/>
    </source>
</evidence>
<feature type="compositionally biased region" description="Basic residues" evidence="1">
    <location>
        <begin position="352"/>
        <end position="363"/>
    </location>
</feature>
<keyword evidence="3" id="KW-1185">Reference proteome</keyword>
<name>A0A0M8ZY95_9HYME</name>
<evidence type="ECO:0000313" key="3">
    <source>
        <dbReference type="Proteomes" id="UP000053105"/>
    </source>
</evidence>
<evidence type="ECO:0000313" key="2">
    <source>
        <dbReference type="EMBL" id="KOX72536.1"/>
    </source>
</evidence>
<reference evidence="2 3" key="1">
    <citation type="submission" date="2015-07" db="EMBL/GenBank/DDBJ databases">
        <title>The genome of Melipona quadrifasciata.</title>
        <authorList>
            <person name="Pan H."/>
            <person name="Kapheim K."/>
        </authorList>
    </citation>
    <scope>NUCLEOTIDE SEQUENCE [LARGE SCALE GENOMIC DNA]</scope>
    <source>
        <strain evidence="2">0111107301</strain>
        <tissue evidence="2">Whole body</tissue>
    </source>
</reference>
<organism evidence="2 3">
    <name type="scientific">Melipona quadrifasciata</name>
    <dbReference type="NCBI Taxonomy" id="166423"/>
    <lineage>
        <taxon>Eukaryota</taxon>
        <taxon>Metazoa</taxon>
        <taxon>Ecdysozoa</taxon>
        <taxon>Arthropoda</taxon>
        <taxon>Hexapoda</taxon>
        <taxon>Insecta</taxon>
        <taxon>Pterygota</taxon>
        <taxon>Neoptera</taxon>
        <taxon>Endopterygota</taxon>
        <taxon>Hymenoptera</taxon>
        <taxon>Apocrita</taxon>
        <taxon>Aculeata</taxon>
        <taxon>Apoidea</taxon>
        <taxon>Anthophila</taxon>
        <taxon>Apidae</taxon>
        <taxon>Melipona</taxon>
    </lineage>
</organism>
<feature type="region of interest" description="Disordered" evidence="1">
    <location>
        <begin position="352"/>
        <end position="402"/>
    </location>
</feature>
<protein>
    <submittedName>
        <fullName evidence="2">Uncharacterized protein</fullName>
    </submittedName>
</protein>
<sequence>MVLSPTWSIIFPSLVARSFRIQGLESSKQYEYENGEARDEPNNNDGVPRSGIHSTGTMHVGQHAENVESSRHLLDFHGTIRLLFRNAKSGLYLEAHGSRYERIILNLRIWNMMERDEITFVCKLFNYHKVDAFSSHSVIASFALPTLLALDEGLPTILSIAFVLGPRETPRLTAITNAGGWVASYRDLVSSRPSRSSLCSLIFLSSETLRLVSDQKYYSTLALRRHQRGAVVQHCCAPTLAANPPAMGYRVISLRRPNLIVRVSFILVMMRVKCETLTKKKHFKKNDTSTIDSRRVSCLHFTAFSSKRHDGCDGKNAVDAARRTQAAHSYITIASSANKLYSVPSAHRRTSVGRQLRQNHKHSHDVDPGDSIGRATASLQGTGLSGLESGKTGMSRKKEKVCRGDRRSAVGWTASFRQAEDKSRYFKNTPYLHRCLRAKQLLRAKPEQLNTKTSRLANGYYGPAQKWKRPSRSILRVRSPANDKEYLAHDSMDREVCDMDQIRFLLVLFNAVPQSSAALAAGYHEEHHSFEVYRTR</sequence>
<feature type="compositionally biased region" description="Basic and acidic residues" evidence="1">
    <location>
        <begin position="32"/>
        <end position="41"/>
    </location>
</feature>
<gene>
    <name evidence="2" type="ORF">WN51_03068</name>
</gene>
<dbReference type="Proteomes" id="UP000053105">
    <property type="component" value="Unassembled WGS sequence"/>
</dbReference>